<reference evidence="1 2" key="1">
    <citation type="submission" date="2017-01" db="EMBL/GenBank/DDBJ databases">
        <title>Complete genome sequence of esterase-producing bacterium Croceicoccus marinus E4A9.</title>
        <authorList>
            <person name="Wu Y.-H."/>
            <person name="Cheng H."/>
            <person name="Xu L."/>
            <person name="Huo Y.-Y."/>
            <person name="Wang C.-S."/>
            <person name="Xu X.-W."/>
        </authorList>
    </citation>
    <scope>NUCLEOTIDE SEQUENCE [LARGE SCALE GENOMIC DNA]</scope>
    <source>
        <strain evidence="1 2">E4A9</strain>
        <plasmid evidence="2">Plasmid pcme4a9i</plasmid>
    </source>
</reference>
<dbReference type="STRING" id="450378.GCA_001661675_03310"/>
<name>A0A1Z1FHE1_9SPHN</name>
<protein>
    <recommendedName>
        <fullName evidence="3">VOC family protein</fullName>
    </recommendedName>
</protein>
<proteinExistence type="predicted"/>
<keyword evidence="1" id="KW-0614">Plasmid</keyword>
<dbReference type="Pfam" id="PF13669">
    <property type="entry name" value="Glyoxalase_4"/>
    <property type="match status" value="1"/>
</dbReference>
<keyword evidence="2" id="KW-1185">Reference proteome</keyword>
<dbReference type="Gene3D" id="3.10.180.10">
    <property type="entry name" value="2,3-Dihydroxybiphenyl 1,2-Dioxygenase, domain 1"/>
    <property type="match status" value="1"/>
</dbReference>
<dbReference type="KEGG" id="cman:A9D14_16470"/>
<dbReference type="AlphaFoldDB" id="A0A1Z1FHE1"/>
<accession>A0A1Z1FHE1</accession>
<sequence>MPPSPIRQIAFFVPDAWAAAHAHHAAHGSGPFLLAENIPLAQATYRGQPAHLDHSSAYGQWGDVMVEFVQQNNPGPSVFHDLYPEGSGRFGPHHTAIFVDDADAAADQWAAAGYPSAFRGVMEDGFVYHFADTTALCGMMTELYAATDQLRSFYDHVAAIAGDFAGHPVVRTIKL</sequence>
<dbReference type="EMBL" id="CP019603">
    <property type="protein sequence ID" value="ARU18172.1"/>
    <property type="molecule type" value="Genomic_DNA"/>
</dbReference>
<dbReference type="InterPro" id="IPR029068">
    <property type="entry name" value="Glyas_Bleomycin-R_OHBP_Dase"/>
</dbReference>
<dbReference type="SUPFAM" id="SSF54593">
    <property type="entry name" value="Glyoxalase/Bleomycin resistance protein/Dihydroxybiphenyl dioxygenase"/>
    <property type="match status" value="1"/>
</dbReference>
<evidence type="ECO:0008006" key="3">
    <source>
        <dbReference type="Google" id="ProtNLM"/>
    </source>
</evidence>
<evidence type="ECO:0000313" key="2">
    <source>
        <dbReference type="Proteomes" id="UP000195807"/>
    </source>
</evidence>
<gene>
    <name evidence="1" type="ORF">A9D14_16470</name>
</gene>
<organism evidence="1 2">
    <name type="scientific">Croceicoccus marinus</name>
    <dbReference type="NCBI Taxonomy" id="450378"/>
    <lineage>
        <taxon>Bacteria</taxon>
        <taxon>Pseudomonadati</taxon>
        <taxon>Pseudomonadota</taxon>
        <taxon>Alphaproteobacteria</taxon>
        <taxon>Sphingomonadales</taxon>
        <taxon>Erythrobacteraceae</taxon>
        <taxon>Croceicoccus</taxon>
    </lineage>
</organism>
<dbReference type="Proteomes" id="UP000195807">
    <property type="component" value="Plasmid pCME4A9I"/>
</dbReference>
<geneLocation type="plasmid" evidence="2">
    <name>pcme4a9i</name>
</geneLocation>
<evidence type="ECO:0000313" key="1">
    <source>
        <dbReference type="EMBL" id="ARU18172.1"/>
    </source>
</evidence>